<sequence>MKSHVLGFWLAGSNLLSLLSSNPTIAQIAADETLIRNTVRQQGNVTVIEAGTTAGANLYHSFGSFSVPTGATAFFDNSLDIQNLISRVSGKSTSYIDGIIRASGTANLFLINLNGIVFAQNARLDVGGSFIGSTADSIKFTDGFEFSARNPQSTLLLSINVPVCLQIGQNPGNITVQGAGYDLPVAVPIFTPIIRGSKTNLQVHLIMQFVQINEV</sequence>
<gene>
    <name evidence="3" type="ORF">DSM106972_031230</name>
</gene>
<dbReference type="NCBIfam" id="TIGR01901">
    <property type="entry name" value="adhes_NPXG"/>
    <property type="match status" value="1"/>
</dbReference>
<reference evidence="3" key="2">
    <citation type="journal article" date="2019" name="Genome Biol. Evol.">
        <title>Day and night: Metabolic profiles and evolutionary relationships of six axenic non-marine cyanobacteria.</title>
        <authorList>
            <person name="Will S.E."/>
            <person name="Henke P."/>
            <person name="Boedeker C."/>
            <person name="Huang S."/>
            <person name="Brinkmann H."/>
            <person name="Rohde M."/>
            <person name="Jarek M."/>
            <person name="Friedl T."/>
            <person name="Seufert S."/>
            <person name="Schumacher M."/>
            <person name="Overmann J."/>
            <person name="Neumann-Schaal M."/>
            <person name="Petersen J."/>
        </authorList>
    </citation>
    <scope>NUCLEOTIDE SEQUENCE [LARGE SCALE GENOMIC DNA]</scope>
    <source>
        <strain evidence="3">PCC 7102</strain>
    </source>
</reference>
<dbReference type="Proteomes" id="UP000271624">
    <property type="component" value="Unassembled WGS sequence"/>
</dbReference>
<comment type="caution">
    <text evidence="3">The sequence shown here is derived from an EMBL/GenBank/DDBJ whole genome shotgun (WGS) entry which is preliminary data.</text>
</comment>
<dbReference type="InterPro" id="IPR011050">
    <property type="entry name" value="Pectin_lyase_fold/virulence"/>
</dbReference>
<dbReference type="Gene3D" id="2.160.20.10">
    <property type="entry name" value="Single-stranded right-handed beta-helix, Pectin lyase-like"/>
    <property type="match status" value="1"/>
</dbReference>
<dbReference type="EMBL" id="RSCL01000007">
    <property type="protein sequence ID" value="RUT05917.1"/>
    <property type="molecule type" value="Genomic_DNA"/>
</dbReference>
<name>A0A3S1B6H9_9CYAN</name>
<evidence type="ECO:0000313" key="3">
    <source>
        <dbReference type="EMBL" id="RUT05917.1"/>
    </source>
</evidence>
<feature type="chain" id="PRO_5030082941" description="Filamentous haemagglutinin FhaB/tRNA nuclease CdiA-like TPS domain-containing protein" evidence="1">
    <location>
        <begin position="27"/>
        <end position="215"/>
    </location>
</feature>
<dbReference type="InterPro" id="IPR012334">
    <property type="entry name" value="Pectin_lyas_fold"/>
</dbReference>
<reference evidence="3" key="1">
    <citation type="submission" date="2018-12" db="EMBL/GenBank/DDBJ databases">
        <authorList>
            <person name="Will S."/>
            <person name="Neumann-Schaal M."/>
            <person name="Henke P."/>
        </authorList>
    </citation>
    <scope>NUCLEOTIDE SEQUENCE</scope>
    <source>
        <strain evidence="3">PCC 7102</strain>
    </source>
</reference>
<accession>A0A3S1B6H9</accession>
<evidence type="ECO:0000313" key="4">
    <source>
        <dbReference type="Proteomes" id="UP000271624"/>
    </source>
</evidence>
<evidence type="ECO:0000256" key="1">
    <source>
        <dbReference type="SAM" id="SignalP"/>
    </source>
</evidence>
<feature type="signal peptide" evidence="1">
    <location>
        <begin position="1"/>
        <end position="26"/>
    </location>
</feature>
<dbReference type="InterPro" id="IPR008638">
    <property type="entry name" value="FhaB/CdiA-like_TPS"/>
</dbReference>
<dbReference type="AlphaFoldDB" id="A0A3S1B6H9"/>
<evidence type="ECO:0000259" key="2">
    <source>
        <dbReference type="SMART" id="SM00912"/>
    </source>
</evidence>
<feature type="domain" description="Filamentous haemagglutinin FhaB/tRNA nuclease CdiA-like TPS" evidence="2">
    <location>
        <begin position="29"/>
        <end position="141"/>
    </location>
</feature>
<dbReference type="OrthoDB" id="518142at2"/>
<proteinExistence type="predicted"/>
<dbReference type="SUPFAM" id="SSF51126">
    <property type="entry name" value="Pectin lyase-like"/>
    <property type="match status" value="1"/>
</dbReference>
<dbReference type="RefSeq" id="WP_127081629.1">
    <property type="nucleotide sequence ID" value="NZ_RSCL01000007.1"/>
</dbReference>
<keyword evidence="1" id="KW-0732">Signal</keyword>
<dbReference type="Pfam" id="PF05860">
    <property type="entry name" value="TPS"/>
    <property type="match status" value="1"/>
</dbReference>
<keyword evidence="4" id="KW-1185">Reference proteome</keyword>
<organism evidence="3 4">
    <name type="scientific">Dulcicalothrix desertica PCC 7102</name>
    <dbReference type="NCBI Taxonomy" id="232991"/>
    <lineage>
        <taxon>Bacteria</taxon>
        <taxon>Bacillati</taxon>
        <taxon>Cyanobacteriota</taxon>
        <taxon>Cyanophyceae</taxon>
        <taxon>Nostocales</taxon>
        <taxon>Calotrichaceae</taxon>
        <taxon>Dulcicalothrix</taxon>
    </lineage>
</organism>
<dbReference type="SMART" id="SM00912">
    <property type="entry name" value="Haemagg_act"/>
    <property type="match status" value="1"/>
</dbReference>
<protein>
    <recommendedName>
        <fullName evidence="2">Filamentous haemagglutinin FhaB/tRNA nuclease CdiA-like TPS domain-containing protein</fullName>
    </recommendedName>
</protein>